<gene>
    <name evidence="3" type="ORF">CHS0354_027523</name>
</gene>
<evidence type="ECO:0000313" key="4">
    <source>
        <dbReference type="Proteomes" id="UP001195483"/>
    </source>
</evidence>
<reference evidence="3" key="2">
    <citation type="journal article" date="2021" name="Genome Biol. Evol.">
        <title>Developing a high-quality reference genome for a parasitic bivalve with doubly uniparental inheritance (Bivalvia: Unionida).</title>
        <authorList>
            <person name="Smith C.H."/>
        </authorList>
    </citation>
    <scope>NUCLEOTIDE SEQUENCE</scope>
    <source>
        <strain evidence="3">CHS0354</strain>
        <tissue evidence="3">Mantle</tissue>
    </source>
</reference>
<reference evidence="3" key="1">
    <citation type="journal article" date="2021" name="Genome Biol. Evol.">
        <title>A High-Quality Reference Genome for a Parasitic Bivalve with Doubly Uniparental Inheritance (Bivalvia: Unionida).</title>
        <authorList>
            <person name="Smith C.H."/>
        </authorList>
    </citation>
    <scope>NUCLEOTIDE SEQUENCE</scope>
    <source>
        <strain evidence="3">CHS0354</strain>
    </source>
</reference>
<keyword evidence="4" id="KW-1185">Reference proteome</keyword>
<dbReference type="InterPro" id="IPR000859">
    <property type="entry name" value="CUB_dom"/>
</dbReference>
<comment type="caution">
    <text evidence="3">The sequence shown here is derived from an EMBL/GenBank/DDBJ whole genome shotgun (WGS) entry which is preliminary data.</text>
</comment>
<evidence type="ECO:0000313" key="3">
    <source>
        <dbReference type="EMBL" id="KAK3585227.1"/>
    </source>
</evidence>
<dbReference type="InterPro" id="IPR035914">
    <property type="entry name" value="Sperma_CUB_dom_sf"/>
</dbReference>
<organism evidence="3 4">
    <name type="scientific">Potamilus streckersoni</name>
    <dbReference type="NCBI Taxonomy" id="2493646"/>
    <lineage>
        <taxon>Eukaryota</taxon>
        <taxon>Metazoa</taxon>
        <taxon>Spiralia</taxon>
        <taxon>Lophotrochozoa</taxon>
        <taxon>Mollusca</taxon>
        <taxon>Bivalvia</taxon>
        <taxon>Autobranchia</taxon>
        <taxon>Heteroconchia</taxon>
        <taxon>Palaeoheterodonta</taxon>
        <taxon>Unionida</taxon>
        <taxon>Unionoidea</taxon>
        <taxon>Unionidae</taxon>
        <taxon>Ambleminae</taxon>
        <taxon>Lampsilini</taxon>
        <taxon>Potamilus</taxon>
    </lineage>
</organism>
<sequence length="136" mass="14895">MRNKRTCDVPPSTIGDFVFIGKQGDAAFYDCPGTDIFRHDLTQTCPIIFCQDNGNYSTPDFVPDLTLCDNLDEKIQVIQSTSGEITSANYPSNYNPASTGSAIAWNILVAGKNLKLKIEDLDIDQNTQLQLLCGLG</sequence>
<reference evidence="3" key="3">
    <citation type="submission" date="2023-05" db="EMBL/GenBank/DDBJ databases">
        <authorList>
            <person name="Smith C.H."/>
        </authorList>
    </citation>
    <scope>NUCLEOTIDE SEQUENCE</scope>
    <source>
        <strain evidence="3">CHS0354</strain>
        <tissue evidence="3">Mantle</tissue>
    </source>
</reference>
<dbReference type="AlphaFoldDB" id="A0AAE0VQ90"/>
<protein>
    <recommendedName>
        <fullName evidence="2">CUB domain-containing protein</fullName>
    </recommendedName>
</protein>
<name>A0AAE0VQ90_9BIVA</name>
<proteinExistence type="predicted"/>
<keyword evidence="1" id="KW-1015">Disulfide bond</keyword>
<dbReference type="Proteomes" id="UP001195483">
    <property type="component" value="Unassembled WGS sequence"/>
</dbReference>
<dbReference type="Pfam" id="PF00431">
    <property type="entry name" value="CUB"/>
    <property type="match status" value="1"/>
</dbReference>
<evidence type="ECO:0000259" key="2">
    <source>
        <dbReference type="Pfam" id="PF00431"/>
    </source>
</evidence>
<accession>A0AAE0VQ90</accession>
<dbReference type="Gene3D" id="2.60.120.290">
    <property type="entry name" value="Spermadhesin, CUB domain"/>
    <property type="match status" value="1"/>
</dbReference>
<evidence type="ECO:0000256" key="1">
    <source>
        <dbReference type="ARBA" id="ARBA00023157"/>
    </source>
</evidence>
<feature type="domain" description="CUB" evidence="2">
    <location>
        <begin position="78"/>
        <end position="128"/>
    </location>
</feature>
<dbReference type="EMBL" id="JAEAOA010001663">
    <property type="protein sequence ID" value="KAK3585227.1"/>
    <property type="molecule type" value="Genomic_DNA"/>
</dbReference>